<keyword evidence="2" id="KW-0732">Signal</keyword>
<dbReference type="Gene3D" id="3.40.190.150">
    <property type="entry name" value="Bordetella uptake gene, domain 1"/>
    <property type="match status" value="1"/>
</dbReference>
<keyword evidence="4" id="KW-1185">Reference proteome</keyword>
<dbReference type="PANTHER" id="PTHR42928:SF5">
    <property type="entry name" value="BLR1237 PROTEIN"/>
    <property type="match status" value="1"/>
</dbReference>
<dbReference type="PIRSF" id="PIRSF017082">
    <property type="entry name" value="YflP"/>
    <property type="match status" value="1"/>
</dbReference>
<dbReference type="SUPFAM" id="SSF53850">
    <property type="entry name" value="Periplasmic binding protein-like II"/>
    <property type="match status" value="1"/>
</dbReference>
<dbReference type="InterPro" id="IPR005064">
    <property type="entry name" value="BUG"/>
</dbReference>
<evidence type="ECO:0000256" key="2">
    <source>
        <dbReference type="SAM" id="SignalP"/>
    </source>
</evidence>
<dbReference type="Pfam" id="PF03401">
    <property type="entry name" value="TctC"/>
    <property type="match status" value="1"/>
</dbReference>
<protein>
    <submittedName>
        <fullName evidence="3">Tripartite tricarboxylate transporter substrate binding protein</fullName>
    </submittedName>
</protein>
<comment type="similarity">
    <text evidence="1">Belongs to the UPF0065 (bug) family.</text>
</comment>
<accession>A0A848ELE8</accession>
<dbReference type="Proteomes" id="UP000548582">
    <property type="component" value="Unassembled WGS sequence"/>
</dbReference>
<evidence type="ECO:0000313" key="3">
    <source>
        <dbReference type="EMBL" id="NMJ44210.1"/>
    </source>
</evidence>
<name>A0A848ELE8_9PROT</name>
<gene>
    <name evidence="3" type="ORF">GWK16_23385</name>
</gene>
<proteinExistence type="inferred from homology"/>
<dbReference type="EMBL" id="JABBKX010000012">
    <property type="protein sequence ID" value="NMJ44210.1"/>
    <property type="molecule type" value="Genomic_DNA"/>
</dbReference>
<comment type="caution">
    <text evidence="3">The sequence shown here is derived from an EMBL/GenBank/DDBJ whole genome shotgun (WGS) entry which is preliminary data.</text>
</comment>
<dbReference type="RefSeq" id="WP_170056392.1">
    <property type="nucleotide sequence ID" value="NZ_JABBKX010000012.1"/>
</dbReference>
<organism evidence="3 4">
    <name type="scientific">Neoroseomonas marina</name>
    <dbReference type="NCBI Taxonomy" id="1232220"/>
    <lineage>
        <taxon>Bacteria</taxon>
        <taxon>Pseudomonadati</taxon>
        <taxon>Pseudomonadota</taxon>
        <taxon>Alphaproteobacteria</taxon>
        <taxon>Acetobacterales</taxon>
        <taxon>Acetobacteraceae</taxon>
        <taxon>Neoroseomonas</taxon>
    </lineage>
</organism>
<evidence type="ECO:0000313" key="4">
    <source>
        <dbReference type="Proteomes" id="UP000548582"/>
    </source>
</evidence>
<reference evidence="3 4" key="1">
    <citation type="submission" date="2020-03" db="EMBL/GenBank/DDBJ databases">
        <authorList>
            <person name="Sun Q."/>
        </authorList>
    </citation>
    <scope>NUCLEOTIDE SEQUENCE [LARGE SCALE GENOMIC DNA]</scope>
    <source>
        <strain evidence="3 4">JC162</strain>
    </source>
</reference>
<evidence type="ECO:0000256" key="1">
    <source>
        <dbReference type="ARBA" id="ARBA00006987"/>
    </source>
</evidence>
<dbReference type="Gene3D" id="3.40.190.10">
    <property type="entry name" value="Periplasmic binding protein-like II"/>
    <property type="match status" value="1"/>
</dbReference>
<sequence length="331" mass="35177">MTLSPDFRPSVLGRRTLLVASAAGLAAPALAQGPWPTGPVRFIGIFPPGGGTDILSRLWCAKMGEITGQQFVVENRSGSAGNVGTEAIARSNPDGTTIGLASVSSLSIAPTLYARLPFDVRRDFTFISGLWQLPNLLVVNNDVPARSVPELIALIRANPGRYTYASSGSGTTVHLSGEMFKHMAGLDILHVPYRGGAPAHIDLIGGRVHMIFDNIPQALAEARDGKVRALAVTGAQRSPMAPEIPAMAEFLPGFEITSWGGVQGPAGMPRPIVDRINALTKQALENADLQQRFRENGATPWWTTPEGLADFRAQNEAAFAPLIRASGARVD</sequence>
<dbReference type="InterPro" id="IPR042100">
    <property type="entry name" value="Bug_dom1"/>
</dbReference>
<dbReference type="CDD" id="cd13578">
    <property type="entry name" value="PBP2_Bug27"/>
    <property type="match status" value="1"/>
</dbReference>
<dbReference type="PANTHER" id="PTHR42928">
    <property type="entry name" value="TRICARBOXYLATE-BINDING PROTEIN"/>
    <property type="match status" value="1"/>
</dbReference>
<dbReference type="AlphaFoldDB" id="A0A848ELE8"/>
<feature type="signal peptide" evidence="2">
    <location>
        <begin position="1"/>
        <end position="31"/>
    </location>
</feature>
<feature type="chain" id="PRO_5032310577" evidence="2">
    <location>
        <begin position="32"/>
        <end position="331"/>
    </location>
</feature>